<dbReference type="InterPro" id="IPR044043">
    <property type="entry name" value="VanA_C_cat"/>
</dbReference>
<evidence type="ECO:0000256" key="1">
    <source>
        <dbReference type="ARBA" id="ARBA00004370"/>
    </source>
</evidence>
<dbReference type="GO" id="GO:0016491">
    <property type="term" value="F:oxidoreductase activity"/>
    <property type="evidence" value="ECO:0007669"/>
    <property type="project" value="UniProtKB-KW"/>
</dbReference>
<dbReference type="GO" id="GO:0046872">
    <property type="term" value="F:metal ion binding"/>
    <property type="evidence" value="ECO:0007669"/>
    <property type="project" value="UniProtKB-KW"/>
</dbReference>
<evidence type="ECO:0000256" key="9">
    <source>
        <dbReference type="ARBA" id="ARBA00023136"/>
    </source>
</evidence>
<evidence type="ECO:0000256" key="8">
    <source>
        <dbReference type="ARBA" id="ARBA00023014"/>
    </source>
</evidence>
<dbReference type="Gene3D" id="3.90.380.10">
    <property type="entry name" value="Naphthalene 1,2-dioxygenase Alpha Subunit, Chain A, domain 1"/>
    <property type="match status" value="1"/>
</dbReference>
<evidence type="ECO:0000256" key="3">
    <source>
        <dbReference type="ARBA" id="ARBA00022714"/>
    </source>
</evidence>
<dbReference type="InterPro" id="IPR036922">
    <property type="entry name" value="Rieske_2Fe-2S_sf"/>
</dbReference>
<dbReference type="GO" id="GO:0005737">
    <property type="term" value="C:cytoplasm"/>
    <property type="evidence" value="ECO:0007669"/>
    <property type="project" value="TreeGrafter"/>
</dbReference>
<dbReference type="PANTHER" id="PTHR21266:SF32">
    <property type="entry name" value="CHOLESTEROL 7-DESATURASE NVD"/>
    <property type="match status" value="1"/>
</dbReference>
<dbReference type="InterPro" id="IPR017941">
    <property type="entry name" value="Rieske_2Fe-2S"/>
</dbReference>
<dbReference type="Pfam" id="PF19112">
    <property type="entry name" value="VanA_C"/>
    <property type="match status" value="1"/>
</dbReference>
<sequence length="462" mass="51059">MQATSRPAVPPAQNLRLGHVQGRGFNPATSNRLVGSTRPVPDRRATLRAPPCAVVSRPQESAVSDKPVDQGFDWTKNWYPVSIVHDLDTAKPHAVDLLGGKFVLWHGGGEWHAALDRCPHRLAPLSEGKVVDDTIQCSYHGWRFAGDGACVAIPQAEPAHLEALLANKRSCATSYPTRVQYGLVWIWPDNAEARFIEAASVPVAQEVPPEATKDDKWLNFLPLFAREFPYSYDTLFENTLDPAHVPWSHDGVIGNASKAEPIALQVRQDISPLGLQTFYRDNGAAASAGSSAIRTNVDITLSFKAPHTLVYDTVREDGTKAKLLSYVTPTAPGKCMTYAISLDTRDNLENRLTSLLPTWSLHQVFLLAGDGDLVLLKAQEDLLPRLEKGWKEYFLPTKADTMVTMWRRWLERFSSSEAGPYMLAPEDLRTARPAALSLAKEQLLDRFHQHTASCKGQSPADL</sequence>
<evidence type="ECO:0000256" key="2">
    <source>
        <dbReference type="ARBA" id="ARBA00022692"/>
    </source>
</evidence>
<gene>
    <name evidence="12" type="ORF">WJX72_001890</name>
</gene>
<keyword evidence="3" id="KW-0001">2Fe-2S</keyword>
<keyword evidence="8" id="KW-0411">Iron-sulfur</keyword>
<dbReference type="PANTHER" id="PTHR21266">
    <property type="entry name" value="IRON-SULFUR DOMAIN CONTAINING PROTEIN"/>
    <property type="match status" value="1"/>
</dbReference>
<evidence type="ECO:0000256" key="5">
    <source>
        <dbReference type="ARBA" id="ARBA00022989"/>
    </source>
</evidence>
<keyword evidence="4" id="KW-0479">Metal-binding</keyword>
<evidence type="ECO:0000256" key="7">
    <source>
        <dbReference type="ARBA" id="ARBA00023004"/>
    </source>
</evidence>
<dbReference type="SUPFAM" id="SSF50022">
    <property type="entry name" value="ISP domain"/>
    <property type="match status" value="1"/>
</dbReference>
<dbReference type="GO" id="GO:0051537">
    <property type="term" value="F:2 iron, 2 sulfur cluster binding"/>
    <property type="evidence" value="ECO:0007669"/>
    <property type="project" value="UniProtKB-KW"/>
</dbReference>
<reference evidence="12 13" key="1">
    <citation type="journal article" date="2024" name="Nat. Commun.">
        <title>Phylogenomics reveals the evolutionary origins of lichenization in chlorophyte algae.</title>
        <authorList>
            <person name="Puginier C."/>
            <person name="Libourel C."/>
            <person name="Otte J."/>
            <person name="Skaloud P."/>
            <person name="Haon M."/>
            <person name="Grisel S."/>
            <person name="Petersen M."/>
            <person name="Berrin J.G."/>
            <person name="Delaux P.M."/>
            <person name="Dal Grande F."/>
            <person name="Keller J."/>
        </authorList>
    </citation>
    <scope>NUCLEOTIDE SEQUENCE [LARGE SCALE GENOMIC DNA]</scope>
    <source>
        <strain evidence="12 13">SAG 2043</strain>
    </source>
</reference>
<dbReference type="EMBL" id="JALJOR010000007">
    <property type="protein sequence ID" value="KAK9814183.1"/>
    <property type="molecule type" value="Genomic_DNA"/>
</dbReference>
<accession>A0AAW1PZT1</accession>
<organism evidence="12 13">
    <name type="scientific">[Myrmecia] bisecta</name>
    <dbReference type="NCBI Taxonomy" id="41462"/>
    <lineage>
        <taxon>Eukaryota</taxon>
        <taxon>Viridiplantae</taxon>
        <taxon>Chlorophyta</taxon>
        <taxon>core chlorophytes</taxon>
        <taxon>Trebouxiophyceae</taxon>
        <taxon>Trebouxiales</taxon>
        <taxon>Trebouxiaceae</taxon>
        <taxon>Myrmecia</taxon>
    </lineage>
</organism>
<dbReference type="Proteomes" id="UP001489004">
    <property type="component" value="Unassembled WGS sequence"/>
</dbReference>
<comment type="subcellular location">
    <subcellularLocation>
        <location evidence="1">Membrane</location>
    </subcellularLocation>
</comment>
<dbReference type="Pfam" id="PF00355">
    <property type="entry name" value="Rieske"/>
    <property type="match status" value="1"/>
</dbReference>
<keyword evidence="2" id="KW-0812">Transmembrane</keyword>
<keyword evidence="6" id="KW-0560">Oxidoreductase</keyword>
<dbReference type="InterPro" id="IPR050584">
    <property type="entry name" value="Cholesterol_7-desaturase"/>
</dbReference>
<evidence type="ECO:0000313" key="12">
    <source>
        <dbReference type="EMBL" id="KAK9814183.1"/>
    </source>
</evidence>
<feature type="domain" description="Rieske" evidence="11">
    <location>
        <begin position="78"/>
        <end position="186"/>
    </location>
</feature>
<dbReference type="SUPFAM" id="SSF55961">
    <property type="entry name" value="Bet v1-like"/>
    <property type="match status" value="1"/>
</dbReference>
<feature type="region of interest" description="Disordered" evidence="10">
    <location>
        <begin position="1"/>
        <end position="44"/>
    </location>
</feature>
<evidence type="ECO:0000259" key="11">
    <source>
        <dbReference type="PROSITE" id="PS51296"/>
    </source>
</evidence>
<evidence type="ECO:0000313" key="13">
    <source>
        <dbReference type="Proteomes" id="UP001489004"/>
    </source>
</evidence>
<name>A0AAW1PZT1_9CHLO</name>
<dbReference type="AlphaFoldDB" id="A0AAW1PZT1"/>
<comment type="caution">
    <text evidence="12">The sequence shown here is derived from an EMBL/GenBank/DDBJ whole genome shotgun (WGS) entry which is preliminary data.</text>
</comment>
<protein>
    <recommendedName>
        <fullName evidence="11">Rieske domain-containing protein</fullName>
    </recommendedName>
</protein>
<proteinExistence type="predicted"/>
<dbReference type="Gene3D" id="2.102.10.10">
    <property type="entry name" value="Rieske [2Fe-2S] iron-sulphur domain"/>
    <property type="match status" value="1"/>
</dbReference>
<dbReference type="GO" id="GO:0016020">
    <property type="term" value="C:membrane"/>
    <property type="evidence" value="ECO:0007669"/>
    <property type="project" value="UniProtKB-SubCell"/>
</dbReference>
<keyword evidence="13" id="KW-1185">Reference proteome</keyword>
<keyword evidence="5" id="KW-1133">Transmembrane helix</keyword>
<evidence type="ECO:0000256" key="4">
    <source>
        <dbReference type="ARBA" id="ARBA00022723"/>
    </source>
</evidence>
<keyword evidence="9" id="KW-0472">Membrane</keyword>
<evidence type="ECO:0000256" key="10">
    <source>
        <dbReference type="SAM" id="MobiDB-lite"/>
    </source>
</evidence>
<keyword evidence="7" id="KW-0408">Iron</keyword>
<dbReference type="PROSITE" id="PS51296">
    <property type="entry name" value="RIESKE"/>
    <property type="match status" value="1"/>
</dbReference>
<evidence type="ECO:0000256" key="6">
    <source>
        <dbReference type="ARBA" id="ARBA00023002"/>
    </source>
</evidence>